<dbReference type="GO" id="GO:0016042">
    <property type="term" value="P:lipid catabolic process"/>
    <property type="evidence" value="ECO:0007669"/>
    <property type="project" value="UniProtKB-KW"/>
</dbReference>
<comment type="caution">
    <text evidence="6">The sequence shown here is derived from an EMBL/GenBank/DDBJ whole genome shotgun (WGS) entry which is preliminary data.</text>
</comment>
<dbReference type="PANTHER" id="PTHR24185:SF1">
    <property type="entry name" value="CALCIUM-INDEPENDENT PHOSPHOLIPASE A2-GAMMA"/>
    <property type="match status" value="1"/>
</dbReference>
<name>A0A9P7FUD5_9AGAR</name>
<dbReference type="PANTHER" id="PTHR24185">
    <property type="entry name" value="CALCIUM-INDEPENDENT PHOSPHOLIPASE A2-GAMMA"/>
    <property type="match status" value="1"/>
</dbReference>
<evidence type="ECO:0000256" key="2">
    <source>
        <dbReference type="ARBA" id="ARBA00022963"/>
    </source>
</evidence>
<feature type="domain" description="PNPLA" evidence="5">
    <location>
        <begin position="16"/>
        <end position="212"/>
    </location>
</feature>
<dbReference type="Pfam" id="PF01734">
    <property type="entry name" value="Patatin"/>
    <property type="match status" value="1"/>
</dbReference>
<dbReference type="Proteomes" id="UP000717328">
    <property type="component" value="Unassembled WGS sequence"/>
</dbReference>
<proteinExistence type="predicted"/>
<dbReference type="InterPro" id="IPR002641">
    <property type="entry name" value="PNPLA_dom"/>
</dbReference>
<reference evidence="6" key="1">
    <citation type="submission" date="2021-02" db="EMBL/GenBank/DDBJ databases">
        <authorList>
            <person name="Nieuwenhuis M."/>
            <person name="Van De Peppel L.J.J."/>
        </authorList>
    </citation>
    <scope>NUCLEOTIDE SEQUENCE</scope>
    <source>
        <strain evidence="6">D49</strain>
    </source>
</reference>
<gene>
    <name evidence="6" type="ORF">H0H81_011773</name>
</gene>
<evidence type="ECO:0000313" key="6">
    <source>
        <dbReference type="EMBL" id="KAG5635302.1"/>
    </source>
</evidence>
<keyword evidence="2" id="KW-0442">Lipid degradation</keyword>
<protein>
    <recommendedName>
        <fullName evidence="5">PNPLA domain-containing protein</fullName>
    </recommendedName>
</protein>
<comment type="caution">
    <text evidence="4">Lacks conserved residue(s) required for the propagation of feature annotation.</text>
</comment>
<keyword evidence="1" id="KW-0378">Hydrolase</keyword>
<dbReference type="SUPFAM" id="SSF52151">
    <property type="entry name" value="FabD/lysophospholipase-like"/>
    <property type="match status" value="1"/>
</dbReference>
<evidence type="ECO:0000259" key="5">
    <source>
        <dbReference type="PROSITE" id="PS51635"/>
    </source>
</evidence>
<dbReference type="Gene3D" id="3.40.1090.10">
    <property type="entry name" value="Cytosolic phospholipase A2 catalytic domain"/>
    <property type="match status" value="1"/>
</dbReference>
<dbReference type="EMBL" id="JABCKI010006126">
    <property type="protein sequence ID" value="KAG5635302.1"/>
    <property type="molecule type" value="Genomic_DNA"/>
</dbReference>
<reference evidence="6" key="2">
    <citation type="submission" date="2021-10" db="EMBL/GenBank/DDBJ databases">
        <title>Phylogenomics reveals ancestral predisposition of the termite-cultivated fungus Termitomyces towards a domesticated lifestyle.</title>
        <authorList>
            <person name="Auxier B."/>
            <person name="Grum-Grzhimaylo A."/>
            <person name="Cardenas M.E."/>
            <person name="Lodge J.D."/>
            <person name="Laessoe T."/>
            <person name="Pedersen O."/>
            <person name="Smith M.E."/>
            <person name="Kuyper T.W."/>
            <person name="Franco-Molano E.A."/>
            <person name="Baroni T.J."/>
            <person name="Aanen D.K."/>
        </authorList>
    </citation>
    <scope>NUCLEOTIDE SEQUENCE</scope>
    <source>
        <strain evidence="6">D49</strain>
    </source>
</reference>
<dbReference type="GO" id="GO:0016020">
    <property type="term" value="C:membrane"/>
    <property type="evidence" value="ECO:0007669"/>
    <property type="project" value="TreeGrafter"/>
</dbReference>
<dbReference type="PROSITE" id="PS51635">
    <property type="entry name" value="PNPLA"/>
    <property type="match status" value="1"/>
</dbReference>
<evidence type="ECO:0000256" key="1">
    <source>
        <dbReference type="ARBA" id="ARBA00022801"/>
    </source>
</evidence>
<keyword evidence="3" id="KW-0443">Lipid metabolism</keyword>
<dbReference type="GO" id="GO:0046486">
    <property type="term" value="P:glycerolipid metabolic process"/>
    <property type="evidence" value="ECO:0007669"/>
    <property type="project" value="UniProtKB-ARBA"/>
</dbReference>
<sequence>MEITRAYPDQRGVRLLALDNGGTLGLSELLIVKEILNRVKINENLFAIPLPCDYFDLIGGVGTGGIIAIMLGRLKMPIDEAIKAYVELTKDVFSHKKPSRSSKVFKATRLETKMKEIIQSVGLPPDVCMSADEGPHCFTFVCATTCAKISDPQLFRSYQVGANQNYNCTVWEAVRATTAAPEFFKSINIGNDPKEEFLGGSLGYSNPTKLLLDEAKDIFALRHVACISG</sequence>
<evidence type="ECO:0000256" key="4">
    <source>
        <dbReference type="PROSITE-ProRule" id="PRU01161"/>
    </source>
</evidence>
<dbReference type="AlphaFoldDB" id="A0A9P7FUD5"/>
<dbReference type="GO" id="GO:0019369">
    <property type="term" value="P:arachidonate metabolic process"/>
    <property type="evidence" value="ECO:0007669"/>
    <property type="project" value="TreeGrafter"/>
</dbReference>
<dbReference type="OrthoDB" id="630895at2759"/>
<evidence type="ECO:0000256" key="3">
    <source>
        <dbReference type="ARBA" id="ARBA00023098"/>
    </source>
</evidence>
<dbReference type="InterPro" id="IPR016035">
    <property type="entry name" value="Acyl_Trfase/lysoPLipase"/>
</dbReference>
<evidence type="ECO:0000313" key="7">
    <source>
        <dbReference type="Proteomes" id="UP000717328"/>
    </source>
</evidence>
<organism evidence="6 7">
    <name type="scientific">Sphagnurus paluster</name>
    <dbReference type="NCBI Taxonomy" id="117069"/>
    <lineage>
        <taxon>Eukaryota</taxon>
        <taxon>Fungi</taxon>
        <taxon>Dikarya</taxon>
        <taxon>Basidiomycota</taxon>
        <taxon>Agaricomycotina</taxon>
        <taxon>Agaricomycetes</taxon>
        <taxon>Agaricomycetidae</taxon>
        <taxon>Agaricales</taxon>
        <taxon>Tricholomatineae</taxon>
        <taxon>Lyophyllaceae</taxon>
        <taxon>Sphagnurus</taxon>
    </lineage>
</organism>
<keyword evidence="7" id="KW-1185">Reference proteome</keyword>
<accession>A0A9P7FUD5</accession>
<dbReference type="GO" id="GO:0047499">
    <property type="term" value="F:calcium-independent phospholipase A2 activity"/>
    <property type="evidence" value="ECO:0007669"/>
    <property type="project" value="TreeGrafter"/>
</dbReference>